<accession>A0A7T8K0N7</accession>
<gene>
    <name evidence="2" type="ORF">FKW44_014763</name>
</gene>
<keyword evidence="3" id="KW-1185">Reference proteome</keyword>
<protein>
    <submittedName>
        <fullName evidence="2">Uncharacterized protein</fullName>
    </submittedName>
</protein>
<sequence>MSKRKKHKPRIDWICTPTFVAEVLRSIKANRGRLCQSLPGSVGSTCRRPWMDFVASGTRTHSKRTRRPPTRPNLCSPG</sequence>
<feature type="region of interest" description="Disordered" evidence="1">
    <location>
        <begin position="55"/>
        <end position="78"/>
    </location>
</feature>
<dbReference type="Proteomes" id="UP000595437">
    <property type="component" value="Chromosome 10"/>
</dbReference>
<name>A0A7T8K0N7_CALRO</name>
<organism evidence="2 3">
    <name type="scientific">Caligus rogercresseyi</name>
    <name type="common">Sea louse</name>
    <dbReference type="NCBI Taxonomy" id="217165"/>
    <lineage>
        <taxon>Eukaryota</taxon>
        <taxon>Metazoa</taxon>
        <taxon>Ecdysozoa</taxon>
        <taxon>Arthropoda</taxon>
        <taxon>Crustacea</taxon>
        <taxon>Multicrustacea</taxon>
        <taxon>Hexanauplia</taxon>
        <taxon>Copepoda</taxon>
        <taxon>Siphonostomatoida</taxon>
        <taxon>Caligidae</taxon>
        <taxon>Caligus</taxon>
    </lineage>
</organism>
<reference evidence="3" key="1">
    <citation type="submission" date="2021-01" db="EMBL/GenBank/DDBJ databases">
        <title>Caligus Genome Assembly.</title>
        <authorList>
            <person name="Gallardo-Escarate C."/>
        </authorList>
    </citation>
    <scope>NUCLEOTIDE SEQUENCE [LARGE SCALE GENOMIC DNA]</scope>
</reference>
<evidence type="ECO:0000313" key="2">
    <source>
        <dbReference type="EMBL" id="QQP40645.1"/>
    </source>
</evidence>
<evidence type="ECO:0000313" key="3">
    <source>
        <dbReference type="Proteomes" id="UP000595437"/>
    </source>
</evidence>
<proteinExistence type="predicted"/>
<dbReference type="AlphaFoldDB" id="A0A7T8K0N7"/>
<evidence type="ECO:0000256" key="1">
    <source>
        <dbReference type="SAM" id="MobiDB-lite"/>
    </source>
</evidence>
<feature type="compositionally biased region" description="Basic residues" evidence="1">
    <location>
        <begin position="60"/>
        <end position="69"/>
    </location>
</feature>
<dbReference type="EMBL" id="CP045899">
    <property type="protein sequence ID" value="QQP40645.1"/>
    <property type="molecule type" value="Genomic_DNA"/>
</dbReference>